<gene>
    <name evidence="3" type="ORF">WJX74_010644</name>
</gene>
<dbReference type="AlphaFoldDB" id="A0AAW1S290"/>
<comment type="caution">
    <text evidence="3">The sequence shown here is derived from an EMBL/GenBank/DDBJ whole genome shotgun (WGS) entry which is preliminary data.</text>
</comment>
<dbReference type="GO" id="GO:0005096">
    <property type="term" value="F:GTPase activator activity"/>
    <property type="evidence" value="ECO:0007669"/>
    <property type="project" value="TreeGrafter"/>
</dbReference>
<dbReference type="SUPFAM" id="SSF47923">
    <property type="entry name" value="Ypt/Rab-GAP domain of gyp1p"/>
    <property type="match status" value="2"/>
</dbReference>
<dbReference type="InterPro" id="IPR050302">
    <property type="entry name" value="Rab_GAP_TBC_domain"/>
</dbReference>
<dbReference type="EMBL" id="JALJOS010000004">
    <property type="protein sequence ID" value="KAK9840495.1"/>
    <property type="molecule type" value="Genomic_DNA"/>
</dbReference>
<dbReference type="PANTHER" id="PTHR47219">
    <property type="entry name" value="RAB GTPASE-ACTIVATING PROTEIN 1-LIKE"/>
    <property type="match status" value="1"/>
</dbReference>
<evidence type="ECO:0000259" key="2">
    <source>
        <dbReference type="PROSITE" id="PS50086"/>
    </source>
</evidence>
<dbReference type="Pfam" id="PF00566">
    <property type="entry name" value="RabGAP-TBC"/>
    <property type="match status" value="1"/>
</dbReference>
<dbReference type="PANTHER" id="PTHR47219:SF20">
    <property type="entry name" value="TBC1 DOMAIN FAMILY MEMBER 2B"/>
    <property type="match status" value="1"/>
</dbReference>
<dbReference type="PROSITE" id="PS50086">
    <property type="entry name" value="TBC_RABGAP"/>
    <property type="match status" value="1"/>
</dbReference>
<dbReference type="Gene3D" id="1.10.8.270">
    <property type="entry name" value="putative rabgap domain of human tbc1 domain family member 14 like domains"/>
    <property type="match status" value="1"/>
</dbReference>
<evidence type="ECO:0000313" key="4">
    <source>
        <dbReference type="Proteomes" id="UP001438707"/>
    </source>
</evidence>
<name>A0AAW1S290_9CHLO</name>
<sequence>MDTYGFPLSGLTEADQATRQRALARDRKVAKEWDPRALPTWQPDLSVPSTVPRKLKQLVRKGIPQELRPRLWLQFSGGLALRSHSPENHYQALLAAAPRLAKSSLLQLDSATAKTFPGLRLLATDSGREAVRRLARAYSQHTQKAALLGDSALLSLAAFLLAVVGVQREEDAFWTLVGLVETRLSSLALLQGESYSSLEAKVLETIAVKKCPRLASLLSLLDMPFQNLLRHWLPALFTQCLPAETAVRVWDVLLVEESPACFRIGVAMIKMNEPALVTSCRSGLVDRSLSWRVAHTFDADALFKMAFGTVLPLVGMDELAAARTDAQRIYEADLAARQARLGSLFRQPSFPPMELRKASSRSELRGRRPLAVLEPNVAQPGAQLGPVDEDNEIQRVDASPDRK</sequence>
<keyword evidence="4" id="KW-1185">Reference proteome</keyword>
<dbReference type="InterPro" id="IPR000195">
    <property type="entry name" value="Rab-GAP-TBC_dom"/>
</dbReference>
<proteinExistence type="predicted"/>
<feature type="compositionally biased region" description="Basic and acidic residues" evidence="1">
    <location>
        <begin position="392"/>
        <end position="403"/>
    </location>
</feature>
<feature type="compositionally biased region" description="Basic and acidic residues" evidence="1">
    <location>
        <begin position="355"/>
        <end position="366"/>
    </location>
</feature>
<dbReference type="InterPro" id="IPR035969">
    <property type="entry name" value="Rab-GAP_TBC_sf"/>
</dbReference>
<dbReference type="Gene3D" id="1.10.10.750">
    <property type="entry name" value="Ypt/Rab-GAP domain of gyp1p, domain 1"/>
    <property type="match status" value="1"/>
</dbReference>
<dbReference type="SMART" id="SM00164">
    <property type="entry name" value="TBC"/>
    <property type="match status" value="1"/>
</dbReference>
<feature type="region of interest" description="Disordered" evidence="1">
    <location>
        <begin position="355"/>
        <end position="403"/>
    </location>
</feature>
<reference evidence="3 4" key="1">
    <citation type="journal article" date="2024" name="Nat. Commun.">
        <title>Phylogenomics reveals the evolutionary origins of lichenization in chlorophyte algae.</title>
        <authorList>
            <person name="Puginier C."/>
            <person name="Libourel C."/>
            <person name="Otte J."/>
            <person name="Skaloud P."/>
            <person name="Haon M."/>
            <person name="Grisel S."/>
            <person name="Petersen M."/>
            <person name="Berrin J.G."/>
            <person name="Delaux P.M."/>
            <person name="Dal Grande F."/>
            <person name="Keller J."/>
        </authorList>
    </citation>
    <scope>NUCLEOTIDE SEQUENCE [LARGE SCALE GENOMIC DNA]</scope>
    <source>
        <strain evidence="3 4">SAG 2145</strain>
    </source>
</reference>
<evidence type="ECO:0000313" key="3">
    <source>
        <dbReference type="EMBL" id="KAK9840495.1"/>
    </source>
</evidence>
<accession>A0AAW1S290</accession>
<dbReference type="Proteomes" id="UP001438707">
    <property type="component" value="Unassembled WGS sequence"/>
</dbReference>
<organism evidence="3 4">
    <name type="scientific">Apatococcus lobatus</name>
    <dbReference type="NCBI Taxonomy" id="904363"/>
    <lineage>
        <taxon>Eukaryota</taxon>
        <taxon>Viridiplantae</taxon>
        <taxon>Chlorophyta</taxon>
        <taxon>core chlorophytes</taxon>
        <taxon>Trebouxiophyceae</taxon>
        <taxon>Chlorellales</taxon>
        <taxon>Chlorellaceae</taxon>
        <taxon>Apatococcus</taxon>
    </lineage>
</organism>
<protein>
    <recommendedName>
        <fullName evidence="2">Rab-GAP TBC domain-containing protein</fullName>
    </recommendedName>
</protein>
<dbReference type="GO" id="GO:0031267">
    <property type="term" value="F:small GTPase binding"/>
    <property type="evidence" value="ECO:0007669"/>
    <property type="project" value="TreeGrafter"/>
</dbReference>
<dbReference type="Gene3D" id="1.10.472.80">
    <property type="entry name" value="Ypt/Rab-GAP domain of gyp1p, domain 3"/>
    <property type="match status" value="1"/>
</dbReference>
<feature type="domain" description="Rab-GAP TBC" evidence="2">
    <location>
        <begin position="62"/>
        <end position="257"/>
    </location>
</feature>
<evidence type="ECO:0000256" key="1">
    <source>
        <dbReference type="SAM" id="MobiDB-lite"/>
    </source>
</evidence>